<evidence type="ECO:0000313" key="3">
    <source>
        <dbReference type="Proteomes" id="UP000620124"/>
    </source>
</evidence>
<keyword evidence="3" id="KW-1185">Reference proteome</keyword>
<gene>
    <name evidence="2" type="ORF">MVEN_02531400</name>
</gene>
<dbReference type="Proteomes" id="UP000620124">
    <property type="component" value="Unassembled WGS sequence"/>
</dbReference>
<evidence type="ECO:0000313" key="2">
    <source>
        <dbReference type="EMBL" id="KAF7329013.1"/>
    </source>
</evidence>
<feature type="region of interest" description="Disordered" evidence="1">
    <location>
        <begin position="254"/>
        <end position="297"/>
    </location>
</feature>
<dbReference type="PROSITE" id="PS51257">
    <property type="entry name" value="PROKAR_LIPOPROTEIN"/>
    <property type="match status" value="1"/>
</dbReference>
<dbReference type="AlphaFoldDB" id="A0A8H6WUT2"/>
<organism evidence="2 3">
    <name type="scientific">Mycena venus</name>
    <dbReference type="NCBI Taxonomy" id="2733690"/>
    <lineage>
        <taxon>Eukaryota</taxon>
        <taxon>Fungi</taxon>
        <taxon>Dikarya</taxon>
        <taxon>Basidiomycota</taxon>
        <taxon>Agaricomycotina</taxon>
        <taxon>Agaricomycetes</taxon>
        <taxon>Agaricomycetidae</taxon>
        <taxon>Agaricales</taxon>
        <taxon>Marasmiineae</taxon>
        <taxon>Mycenaceae</taxon>
        <taxon>Mycena</taxon>
    </lineage>
</organism>
<accession>A0A8H6WUT2</accession>
<proteinExistence type="predicted"/>
<name>A0A8H6WUT2_9AGAR</name>
<feature type="compositionally biased region" description="Basic and acidic residues" evidence="1">
    <location>
        <begin position="274"/>
        <end position="286"/>
    </location>
</feature>
<sequence length="297" mass="32411">MFSRLNHHHQSGVAACLTAPPTLTAPYDFLKARDTLLAHHRHLESLLDSVLATLTLIHESESTTHIPLPYSPHLLGVFDLISCRISTQTTVLPTSLPLVTTPPAPPAPATPATYAAVADPHCVTPPTADPRRAAPPTAPDPTIAKHPVARHPAAERPPRVIIRFDKEPTHLPPPLRRSPAALYDVIVAALDSLFRALRSFLGEVRIFYRWYEDPAREWDGPVGAAFGCFGQCKGWTGRSSFRLLRPVQCACRGGDSPTAGSAPGQALRGKCNVRQRDGEKEKRKTAQEAWVGGRRKL</sequence>
<comment type="caution">
    <text evidence="2">The sequence shown here is derived from an EMBL/GenBank/DDBJ whole genome shotgun (WGS) entry which is preliminary data.</text>
</comment>
<dbReference type="EMBL" id="JACAZI010000034">
    <property type="protein sequence ID" value="KAF7329013.1"/>
    <property type="molecule type" value="Genomic_DNA"/>
</dbReference>
<protein>
    <submittedName>
        <fullName evidence="2">Uncharacterized protein</fullName>
    </submittedName>
</protein>
<feature type="region of interest" description="Disordered" evidence="1">
    <location>
        <begin position="124"/>
        <end position="153"/>
    </location>
</feature>
<reference evidence="2" key="1">
    <citation type="submission" date="2020-05" db="EMBL/GenBank/DDBJ databases">
        <title>Mycena genomes resolve the evolution of fungal bioluminescence.</title>
        <authorList>
            <person name="Tsai I.J."/>
        </authorList>
    </citation>
    <scope>NUCLEOTIDE SEQUENCE</scope>
    <source>
        <strain evidence="2">CCC161011</strain>
    </source>
</reference>
<evidence type="ECO:0000256" key="1">
    <source>
        <dbReference type="SAM" id="MobiDB-lite"/>
    </source>
</evidence>